<accession>W6R737</accession>
<sequence>MDQAMLTRSFFGNLLLSTILKALLLLSLVYIQPHWCFTLYQGSFWLDCC</sequence>
<dbReference type="Proteomes" id="UP000030686">
    <property type="component" value="Unassembled WGS sequence"/>
</dbReference>
<gene>
    <name evidence="1" type="ORF">PROQFM164_S07g000005</name>
</gene>
<dbReference type="EMBL" id="HG792021">
    <property type="protein sequence ID" value="CDM37657.1"/>
    <property type="molecule type" value="Genomic_DNA"/>
</dbReference>
<protein>
    <submittedName>
        <fullName evidence="1">Uncharacterized protein</fullName>
    </submittedName>
</protein>
<dbReference type="AlphaFoldDB" id="W6R737"/>
<evidence type="ECO:0000313" key="2">
    <source>
        <dbReference type="Proteomes" id="UP000030686"/>
    </source>
</evidence>
<evidence type="ECO:0000313" key="1">
    <source>
        <dbReference type="EMBL" id="CDM37657.1"/>
    </source>
</evidence>
<keyword evidence="2" id="KW-1185">Reference proteome</keyword>
<proteinExistence type="predicted"/>
<organism evidence="1 2">
    <name type="scientific">Penicillium roqueforti (strain FM164)</name>
    <dbReference type="NCBI Taxonomy" id="1365484"/>
    <lineage>
        <taxon>Eukaryota</taxon>
        <taxon>Fungi</taxon>
        <taxon>Dikarya</taxon>
        <taxon>Ascomycota</taxon>
        <taxon>Pezizomycotina</taxon>
        <taxon>Eurotiomycetes</taxon>
        <taxon>Eurotiomycetidae</taxon>
        <taxon>Eurotiales</taxon>
        <taxon>Aspergillaceae</taxon>
        <taxon>Penicillium</taxon>
    </lineage>
</organism>
<name>W6R737_PENRF</name>
<reference evidence="1" key="1">
    <citation type="journal article" date="2014" name="Nat. Commun.">
        <title>Multiple recent horizontal transfers of a large genomic region in cheese making fungi.</title>
        <authorList>
            <person name="Cheeseman K."/>
            <person name="Ropars J."/>
            <person name="Renault P."/>
            <person name="Dupont J."/>
            <person name="Gouzy J."/>
            <person name="Branca A."/>
            <person name="Abraham A.L."/>
            <person name="Ceppi M."/>
            <person name="Conseiller E."/>
            <person name="Debuchy R."/>
            <person name="Malagnac F."/>
            <person name="Goarin A."/>
            <person name="Silar P."/>
            <person name="Lacoste S."/>
            <person name="Sallet E."/>
            <person name="Bensimon A."/>
            <person name="Giraud T."/>
            <person name="Brygoo Y."/>
        </authorList>
    </citation>
    <scope>NUCLEOTIDE SEQUENCE [LARGE SCALE GENOMIC DNA]</scope>
    <source>
        <strain evidence="1">FM164</strain>
    </source>
</reference>